<dbReference type="RefSeq" id="XP_013256708.1">
    <property type="nucleotide sequence ID" value="XM_013401254.1"/>
</dbReference>
<keyword evidence="4 8" id="KW-0560">Oxidoreductase</keyword>
<evidence type="ECO:0000256" key="2">
    <source>
        <dbReference type="ARBA" id="ARBA00010617"/>
    </source>
</evidence>
<dbReference type="STRING" id="1182545.A0A072P4C6"/>
<dbReference type="HOGENOM" id="CLU_022195_1_0_1"/>
<evidence type="ECO:0000256" key="4">
    <source>
        <dbReference type="ARBA" id="ARBA00023002"/>
    </source>
</evidence>
<dbReference type="PANTHER" id="PTHR46206:SF6">
    <property type="entry name" value="CYTOCHROME P450 MONOOXYGENASE AN1598-RELATED"/>
    <property type="match status" value="1"/>
</dbReference>
<organism evidence="9 10">
    <name type="scientific">Exophiala aquamarina CBS 119918</name>
    <dbReference type="NCBI Taxonomy" id="1182545"/>
    <lineage>
        <taxon>Eukaryota</taxon>
        <taxon>Fungi</taxon>
        <taxon>Dikarya</taxon>
        <taxon>Ascomycota</taxon>
        <taxon>Pezizomycotina</taxon>
        <taxon>Eurotiomycetes</taxon>
        <taxon>Chaetothyriomycetidae</taxon>
        <taxon>Chaetothyriales</taxon>
        <taxon>Herpotrichiellaceae</taxon>
        <taxon>Exophiala</taxon>
    </lineage>
</organism>
<dbReference type="PANTHER" id="PTHR46206">
    <property type="entry name" value="CYTOCHROME P450"/>
    <property type="match status" value="1"/>
</dbReference>
<keyword evidence="3 7" id="KW-0479">Metal-binding</keyword>
<dbReference type="GO" id="GO:0004497">
    <property type="term" value="F:monooxygenase activity"/>
    <property type="evidence" value="ECO:0007669"/>
    <property type="project" value="UniProtKB-KW"/>
</dbReference>
<dbReference type="InterPro" id="IPR017972">
    <property type="entry name" value="Cyt_P450_CS"/>
</dbReference>
<dbReference type="GO" id="GO:0020037">
    <property type="term" value="F:heme binding"/>
    <property type="evidence" value="ECO:0007669"/>
    <property type="project" value="InterPro"/>
</dbReference>
<dbReference type="PRINTS" id="PR00463">
    <property type="entry name" value="EP450I"/>
</dbReference>
<dbReference type="VEuPathDB" id="FungiDB:A1O9_09913"/>
<dbReference type="GeneID" id="25284821"/>
<sequence length="355" mass="41526">MHPLGFDIVTRTANRLIFGKELTRNREFHDLSVNYTTVLFGGAEMIRSWPNFLKSFLMLFRTDIRNAQKIAKKHLFPIIDRRIKEEDSYVRAGRGAEWKKIKPDDAIQWVLDVAPADQRRADIMVFRMLHINIAAIHTSSTSFLEAFYFLAIFPEFHEELRAEIVQVFREEKQWTKQALTHLVKLDSFLVEALRFCPFTSLKFQRYIIKDWTMKDGTMIPKGVFCWGNWAALSLDENVNENPYKFDPWRMYRKRQEAGQAHQNQLVMTSTTNLTFGHGKKACPGRFFAANEIKVLMTLLITSYDIRCLNIPGGVEEIRKNGYTNITKNPIDYPVVEFKSRSQEIPEDIRLLFTEI</sequence>
<dbReference type="AlphaFoldDB" id="A0A072P4C6"/>
<comment type="cofactor">
    <cofactor evidence="1 7">
        <name>heme</name>
        <dbReference type="ChEBI" id="CHEBI:30413"/>
    </cofactor>
</comment>
<dbReference type="GO" id="GO:0016705">
    <property type="term" value="F:oxidoreductase activity, acting on paired donors, with incorporation or reduction of molecular oxygen"/>
    <property type="evidence" value="ECO:0007669"/>
    <property type="project" value="InterPro"/>
</dbReference>
<evidence type="ECO:0000313" key="9">
    <source>
        <dbReference type="EMBL" id="KEF54118.1"/>
    </source>
</evidence>
<dbReference type="PROSITE" id="PS00086">
    <property type="entry name" value="CYTOCHROME_P450"/>
    <property type="match status" value="1"/>
</dbReference>
<keyword evidence="6 8" id="KW-0503">Monooxygenase</keyword>
<accession>A0A072P4C6</accession>
<gene>
    <name evidence="9" type="ORF">A1O9_09913</name>
</gene>
<evidence type="ECO:0000256" key="1">
    <source>
        <dbReference type="ARBA" id="ARBA00001971"/>
    </source>
</evidence>
<evidence type="ECO:0000256" key="8">
    <source>
        <dbReference type="RuleBase" id="RU000461"/>
    </source>
</evidence>
<dbReference type="Gene3D" id="1.10.630.10">
    <property type="entry name" value="Cytochrome P450"/>
    <property type="match status" value="1"/>
</dbReference>
<keyword evidence="7 8" id="KW-0349">Heme</keyword>
<protein>
    <recommendedName>
        <fullName evidence="11">Cytochrome P450 oxidoreductase</fullName>
    </recommendedName>
</protein>
<feature type="binding site" description="axial binding residue" evidence="7">
    <location>
        <position position="282"/>
    </location>
    <ligand>
        <name>heme</name>
        <dbReference type="ChEBI" id="CHEBI:30413"/>
    </ligand>
    <ligandPart>
        <name>Fe</name>
        <dbReference type="ChEBI" id="CHEBI:18248"/>
    </ligandPart>
</feature>
<comment type="caution">
    <text evidence="9">The sequence shown here is derived from an EMBL/GenBank/DDBJ whole genome shotgun (WGS) entry which is preliminary data.</text>
</comment>
<proteinExistence type="inferred from homology"/>
<dbReference type="EMBL" id="AMGV01000011">
    <property type="protein sequence ID" value="KEF54118.1"/>
    <property type="molecule type" value="Genomic_DNA"/>
</dbReference>
<dbReference type="InterPro" id="IPR001128">
    <property type="entry name" value="Cyt_P450"/>
</dbReference>
<reference evidence="9 10" key="1">
    <citation type="submission" date="2013-03" db="EMBL/GenBank/DDBJ databases">
        <title>The Genome Sequence of Exophiala aquamarina CBS 119918.</title>
        <authorList>
            <consortium name="The Broad Institute Genomics Platform"/>
            <person name="Cuomo C."/>
            <person name="de Hoog S."/>
            <person name="Gorbushina A."/>
            <person name="Walker B."/>
            <person name="Young S.K."/>
            <person name="Zeng Q."/>
            <person name="Gargeya S."/>
            <person name="Fitzgerald M."/>
            <person name="Haas B."/>
            <person name="Abouelleil A."/>
            <person name="Allen A.W."/>
            <person name="Alvarado L."/>
            <person name="Arachchi H.M."/>
            <person name="Berlin A.M."/>
            <person name="Chapman S.B."/>
            <person name="Gainer-Dewar J."/>
            <person name="Goldberg J."/>
            <person name="Griggs A."/>
            <person name="Gujja S."/>
            <person name="Hansen M."/>
            <person name="Howarth C."/>
            <person name="Imamovic A."/>
            <person name="Ireland A."/>
            <person name="Larimer J."/>
            <person name="McCowan C."/>
            <person name="Murphy C."/>
            <person name="Pearson M."/>
            <person name="Poon T.W."/>
            <person name="Priest M."/>
            <person name="Roberts A."/>
            <person name="Saif S."/>
            <person name="Shea T."/>
            <person name="Sisk P."/>
            <person name="Sykes S."/>
            <person name="Wortman J."/>
            <person name="Nusbaum C."/>
            <person name="Birren B."/>
        </authorList>
    </citation>
    <scope>NUCLEOTIDE SEQUENCE [LARGE SCALE GENOMIC DNA]</scope>
    <source>
        <strain evidence="9 10">CBS 119918</strain>
    </source>
</reference>
<dbReference type="Pfam" id="PF00067">
    <property type="entry name" value="p450"/>
    <property type="match status" value="1"/>
</dbReference>
<dbReference type="InterPro" id="IPR036396">
    <property type="entry name" value="Cyt_P450_sf"/>
</dbReference>
<evidence type="ECO:0000256" key="7">
    <source>
        <dbReference type="PIRSR" id="PIRSR602401-1"/>
    </source>
</evidence>
<keyword evidence="10" id="KW-1185">Reference proteome</keyword>
<evidence type="ECO:0000256" key="5">
    <source>
        <dbReference type="ARBA" id="ARBA00023004"/>
    </source>
</evidence>
<evidence type="ECO:0000256" key="3">
    <source>
        <dbReference type="ARBA" id="ARBA00022723"/>
    </source>
</evidence>
<dbReference type="GO" id="GO:0005506">
    <property type="term" value="F:iron ion binding"/>
    <property type="evidence" value="ECO:0007669"/>
    <property type="project" value="InterPro"/>
</dbReference>
<dbReference type="InterPro" id="IPR002401">
    <property type="entry name" value="Cyt_P450_E_grp-I"/>
</dbReference>
<dbReference type="CDD" id="cd11041">
    <property type="entry name" value="CYP503A1-like"/>
    <property type="match status" value="1"/>
</dbReference>
<evidence type="ECO:0000313" key="10">
    <source>
        <dbReference type="Proteomes" id="UP000027920"/>
    </source>
</evidence>
<name>A0A072P4C6_9EURO</name>
<comment type="similarity">
    <text evidence="2 8">Belongs to the cytochrome P450 family.</text>
</comment>
<evidence type="ECO:0000256" key="6">
    <source>
        <dbReference type="ARBA" id="ARBA00023033"/>
    </source>
</evidence>
<keyword evidence="5 7" id="KW-0408">Iron</keyword>
<dbReference type="Proteomes" id="UP000027920">
    <property type="component" value="Unassembled WGS sequence"/>
</dbReference>
<evidence type="ECO:0008006" key="11">
    <source>
        <dbReference type="Google" id="ProtNLM"/>
    </source>
</evidence>
<dbReference type="SUPFAM" id="SSF48264">
    <property type="entry name" value="Cytochrome P450"/>
    <property type="match status" value="1"/>
</dbReference>
<dbReference type="OrthoDB" id="1844152at2759"/>